<reference evidence="2" key="1">
    <citation type="journal article" date="2020" name="Fungal Divers.">
        <title>Resolving the Mortierellaceae phylogeny through synthesis of multi-gene phylogenetics and phylogenomics.</title>
        <authorList>
            <person name="Vandepol N."/>
            <person name="Liber J."/>
            <person name="Desiro A."/>
            <person name="Na H."/>
            <person name="Kennedy M."/>
            <person name="Barry K."/>
            <person name="Grigoriev I.V."/>
            <person name="Miller A.N."/>
            <person name="O'Donnell K."/>
            <person name="Stajich J.E."/>
            <person name="Bonito G."/>
        </authorList>
    </citation>
    <scope>NUCLEOTIDE SEQUENCE</scope>
    <source>
        <strain evidence="2">NRRL 2769</strain>
    </source>
</reference>
<protein>
    <submittedName>
        <fullName evidence="2">Uncharacterized protein</fullName>
    </submittedName>
</protein>
<feature type="non-terminal residue" evidence="2">
    <location>
        <position position="562"/>
    </location>
</feature>
<evidence type="ECO:0000313" key="2">
    <source>
        <dbReference type="EMBL" id="KAG0001570.1"/>
    </source>
</evidence>
<sequence length="562" mass="63391">MKQYTWIPWKKAPEIPVAPISNTTEEPNDNTETTRKDPQIMKKAELVKTMEYEHPLVTLKVGTGSVNVEESLSENSKVNTQDYDQVVGCLKDIVSKASDIKRACQQLIGRFIERITSDGDILQADRDLMDSICPCISTKSTKGKTNNRNSRKNTFLTSLMNYLYTGNYPTNKMVAKFVCRAQDMGLLDKGRGKGDIRQRNGYPCENLLRSAVSQLSVEIKKIYRNGTLELHEKLLRQKDKGLLPNGCDIKIQPNKSVIENFVTLNKISKSGRRTAPISTMQRSFYTFSEVDLLHLFWKSGNEYLRKRLLELDNERKPEDKIPACVDLQSILSVLPSGSFITKLLSPVGRPIDKKNRHGPRGYKDNTVMMSIKDMRGHLGNIRKEGVTVSSIQETPRKNLPKRFTSTAGGLDYYLTEIRNVVKTKEDVEAIWGCGPKDIKILGLDLGQAYVVGASALLPNTKKSRKNGPAIFHNLVVKQKAAYQPTFKFRRWSEDKKRAIVPGTAKSISDIENSLPPLRGEGASIENHVKELENVGGMLRGFYSCDKQLIKRHQWDAKKARDA</sequence>
<organism evidence="2 3">
    <name type="scientific">Entomortierella chlamydospora</name>
    <dbReference type="NCBI Taxonomy" id="101097"/>
    <lineage>
        <taxon>Eukaryota</taxon>
        <taxon>Fungi</taxon>
        <taxon>Fungi incertae sedis</taxon>
        <taxon>Mucoromycota</taxon>
        <taxon>Mortierellomycotina</taxon>
        <taxon>Mortierellomycetes</taxon>
        <taxon>Mortierellales</taxon>
        <taxon>Mortierellaceae</taxon>
        <taxon>Entomortierella</taxon>
    </lineage>
</organism>
<dbReference type="AlphaFoldDB" id="A0A9P6MIE7"/>
<feature type="region of interest" description="Disordered" evidence="1">
    <location>
        <begin position="17"/>
        <end position="36"/>
    </location>
</feature>
<dbReference type="Proteomes" id="UP000703661">
    <property type="component" value="Unassembled WGS sequence"/>
</dbReference>
<dbReference type="EMBL" id="JAAAID010003026">
    <property type="protein sequence ID" value="KAG0001570.1"/>
    <property type="molecule type" value="Genomic_DNA"/>
</dbReference>
<comment type="caution">
    <text evidence="2">The sequence shown here is derived from an EMBL/GenBank/DDBJ whole genome shotgun (WGS) entry which is preliminary data.</text>
</comment>
<name>A0A9P6MIE7_9FUNG</name>
<gene>
    <name evidence="2" type="ORF">BGZ80_006160</name>
</gene>
<evidence type="ECO:0000256" key="1">
    <source>
        <dbReference type="SAM" id="MobiDB-lite"/>
    </source>
</evidence>
<accession>A0A9P6MIE7</accession>
<keyword evidence="3" id="KW-1185">Reference proteome</keyword>
<evidence type="ECO:0000313" key="3">
    <source>
        <dbReference type="Proteomes" id="UP000703661"/>
    </source>
</evidence>
<proteinExistence type="predicted"/>